<keyword evidence="6 10" id="KW-1133">Transmembrane helix</keyword>
<dbReference type="Pfam" id="PF23259">
    <property type="entry name" value="CHX17_C"/>
    <property type="match status" value="1"/>
</dbReference>
<name>A0A0L9UAS7_PHAAN</name>
<dbReference type="InterPro" id="IPR057290">
    <property type="entry name" value="CHX17_C"/>
</dbReference>
<dbReference type="GO" id="GO:0016020">
    <property type="term" value="C:membrane"/>
    <property type="evidence" value="ECO:0007669"/>
    <property type="project" value="UniProtKB-SubCell"/>
</dbReference>
<dbReference type="InterPro" id="IPR006153">
    <property type="entry name" value="Cation/H_exchanger_TM"/>
</dbReference>
<dbReference type="GO" id="GO:0015297">
    <property type="term" value="F:antiporter activity"/>
    <property type="evidence" value="ECO:0007669"/>
    <property type="project" value="InterPro"/>
</dbReference>
<dbReference type="AlphaFoldDB" id="A0A0L9UAS7"/>
<feature type="transmembrane region" description="Helical" evidence="10">
    <location>
        <begin position="346"/>
        <end position="366"/>
    </location>
</feature>
<evidence type="ECO:0000313" key="14">
    <source>
        <dbReference type="EMBL" id="KOM39634.1"/>
    </source>
</evidence>
<dbReference type="PANTHER" id="PTHR32468">
    <property type="entry name" value="CATION/H + ANTIPORTER"/>
    <property type="match status" value="1"/>
</dbReference>
<evidence type="ECO:0000256" key="4">
    <source>
        <dbReference type="ARBA" id="ARBA00022692"/>
    </source>
</evidence>
<evidence type="ECO:0000256" key="10">
    <source>
        <dbReference type="SAM" id="Phobius"/>
    </source>
</evidence>
<dbReference type="InterPro" id="IPR057291">
    <property type="entry name" value="CHX17_2nd"/>
</dbReference>
<evidence type="ECO:0000259" key="11">
    <source>
        <dbReference type="Pfam" id="PF00999"/>
    </source>
</evidence>
<evidence type="ECO:0000259" key="13">
    <source>
        <dbReference type="Pfam" id="PF23259"/>
    </source>
</evidence>
<dbReference type="InterPro" id="IPR050794">
    <property type="entry name" value="CPA2_transporter"/>
</dbReference>
<accession>A0A0L9UAS7</accession>
<dbReference type="STRING" id="3914.A0A0L9UAS7"/>
<dbReference type="PANTHER" id="PTHR32468:SF35">
    <property type="entry name" value="CATION_H+ EXCHANGER DOMAIN-CONTAINING PROTEIN"/>
    <property type="match status" value="1"/>
</dbReference>
<feature type="transmembrane region" description="Helical" evidence="10">
    <location>
        <begin position="165"/>
        <end position="186"/>
    </location>
</feature>
<feature type="transmembrane region" description="Helical" evidence="10">
    <location>
        <begin position="198"/>
        <end position="221"/>
    </location>
</feature>
<evidence type="ECO:0000256" key="9">
    <source>
        <dbReference type="ARBA" id="ARBA00038341"/>
    </source>
</evidence>
<keyword evidence="8 10" id="KW-0472">Membrane</keyword>
<feature type="transmembrane region" description="Helical" evidence="10">
    <location>
        <begin position="323"/>
        <end position="340"/>
    </location>
</feature>
<feature type="transmembrane region" description="Helical" evidence="10">
    <location>
        <begin position="412"/>
        <end position="432"/>
    </location>
</feature>
<dbReference type="Pfam" id="PF23256">
    <property type="entry name" value="CHX17_2nd"/>
    <property type="match status" value="1"/>
</dbReference>
<keyword evidence="3" id="KW-0633">Potassium transport</keyword>
<proteinExistence type="inferred from homology"/>
<comment type="similarity">
    <text evidence="9">Belongs to the monovalent cation:proton antiporter 2 (CPA2) transporter (TC 2.A.37) family. CHX (TC 2.A.37.4) subfamily.</text>
</comment>
<feature type="transmembrane region" description="Helical" evidence="10">
    <location>
        <begin position="268"/>
        <end position="288"/>
    </location>
</feature>
<dbReference type="InterPro" id="IPR038770">
    <property type="entry name" value="Na+/solute_symporter_sf"/>
</dbReference>
<evidence type="ECO:0000256" key="3">
    <source>
        <dbReference type="ARBA" id="ARBA00022538"/>
    </source>
</evidence>
<gene>
    <name evidence="14" type="ORF">LR48_Vigan03g301600</name>
</gene>
<dbReference type="GO" id="GO:0006813">
    <property type="term" value="P:potassium ion transport"/>
    <property type="evidence" value="ECO:0007669"/>
    <property type="project" value="UniProtKB-KW"/>
</dbReference>
<evidence type="ECO:0000256" key="5">
    <source>
        <dbReference type="ARBA" id="ARBA00022958"/>
    </source>
</evidence>
<dbReference type="GO" id="GO:0012505">
    <property type="term" value="C:endomembrane system"/>
    <property type="evidence" value="ECO:0007669"/>
    <property type="project" value="TreeGrafter"/>
</dbReference>
<feature type="domain" description="Cation/H(+) antiporter central" evidence="12">
    <location>
        <begin position="488"/>
        <end position="614"/>
    </location>
</feature>
<feature type="transmembrane region" description="Helical" evidence="10">
    <location>
        <begin position="97"/>
        <end position="117"/>
    </location>
</feature>
<organism evidence="14 15">
    <name type="scientific">Phaseolus angularis</name>
    <name type="common">Azuki bean</name>
    <name type="synonym">Vigna angularis</name>
    <dbReference type="NCBI Taxonomy" id="3914"/>
    <lineage>
        <taxon>Eukaryota</taxon>
        <taxon>Viridiplantae</taxon>
        <taxon>Streptophyta</taxon>
        <taxon>Embryophyta</taxon>
        <taxon>Tracheophyta</taxon>
        <taxon>Spermatophyta</taxon>
        <taxon>Magnoliopsida</taxon>
        <taxon>eudicotyledons</taxon>
        <taxon>Gunneridae</taxon>
        <taxon>Pentapetalae</taxon>
        <taxon>rosids</taxon>
        <taxon>fabids</taxon>
        <taxon>Fabales</taxon>
        <taxon>Fabaceae</taxon>
        <taxon>Papilionoideae</taxon>
        <taxon>50 kb inversion clade</taxon>
        <taxon>NPAAA clade</taxon>
        <taxon>indigoferoid/millettioid clade</taxon>
        <taxon>Phaseoleae</taxon>
        <taxon>Vigna</taxon>
    </lineage>
</organism>
<keyword evidence="5" id="KW-0630">Potassium</keyword>
<evidence type="ECO:0000256" key="6">
    <source>
        <dbReference type="ARBA" id="ARBA00022989"/>
    </source>
</evidence>
<dbReference type="GO" id="GO:0006885">
    <property type="term" value="P:regulation of pH"/>
    <property type="evidence" value="ECO:0007669"/>
    <property type="project" value="TreeGrafter"/>
</dbReference>
<feature type="domain" description="Cation/H(+) antiporter C-terminal" evidence="13">
    <location>
        <begin position="627"/>
        <end position="766"/>
    </location>
</feature>
<evidence type="ECO:0000259" key="12">
    <source>
        <dbReference type="Pfam" id="PF23256"/>
    </source>
</evidence>
<feature type="transmembrane region" description="Helical" evidence="10">
    <location>
        <begin position="129"/>
        <end position="153"/>
    </location>
</feature>
<keyword evidence="4 10" id="KW-0812">Transmembrane</keyword>
<dbReference type="GO" id="GO:1902600">
    <property type="term" value="P:proton transmembrane transport"/>
    <property type="evidence" value="ECO:0007669"/>
    <property type="project" value="InterPro"/>
</dbReference>
<evidence type="ECO:0000256" key="8">
    <source>
        <dbReference type="ARBA" id="ARBA00023136"/>
    </source>
</evidence>
<dbReference type="Gramene" id="KOM39634">
    <property type="protein sequence ID" value="KOM39634"/>
    <property type="gene ID" value="LR48_Vigan03g301600"/>
</dbReference>
<dbReference type="EMBL" id="CM003373">
    <property type="protein sequence ID" value="KOM39634.1"/>
    <property type="molecule type" value="Genomic_DNA"/>
</dbReference>
<feature type="transmembrane region" description="Helical" evidence="10">
    <location>
        <begin position="228"/>
        <end position="248"/>
    </location>
</feature>
<dbReference type="Pfam" id="PF00999">
    <property type="entry name" value="Na_H_Exchanger"/>
    <property type="match status" value="1"/>
</dbReference>
<dbReference type="OMA" id="CIHNQEN"/>
<evidence type="ECO:0000256" key="7">
    <source>
        <dbReference type="ARBA" id="ARBA00023065"/>
    </source>
</evidence>
<feature type="domain" description="Cation/H+ exchanger transmembrane" evidence="11">
    <location>
        <begin position="52"/>
        <end position="426"/>
    </location>
</feature>
<protein>
    <submittedName>
        <fullName evidence="14">Uncharacterized protein</fullName>
    </submittedName>
</protein>
<dbReference type="Gene3D" id="1.20.1530.20">
    <property type="match status" value="1"/>
</dbReference>
<evidence type="ECO:0000256" key="2">
    <source>
        <dbReference type="ARBA" id="ARBA00022448"/>
    </source>
</evidence>
<feature type="transmembrane region" description="Helical" evidence="10">
    <location>
        <begin position="378"/>
        <end position="400"/>
    </location>
</feature>
<reference evidence="15" key="1">
    <citation type="journal article" date="2015" name="Proc. Natl. Acad. Sci. U.S.A.">
        <title>Genome sequencing of adzuki bean (Vigna angularis) provides insight into high starch and low fat accumulation and domestication.</title>
        <authorList>
            <person name="Yang K."/>
            <person name="Tian Z."/>
            <person name="Chen C."/>
            <person name="Luo L."/>
            <person name="Zhao B."/>
            <person name="Wang Z."/>
            <person name="Yu L."/>
            <person name="Li Y."/>
            <person name="Sun Y."/>
            <person name="Li W."/>
            <person name="Chen Y."/>
            <person name="Li Y."/>
            <person name="Zhang Y."/>
            <person name="Ai D."/>
            <person name="Zhao J."/>
            <person name="Shang C."/>
            <person name="Ma Y."/>
            <person name="Wu B."/>
            <person name="Wang M."/>
            <person name="Gao L."/>
            <person name="Sun D."/>
            <person name="Zhang P."/>
            <person name="Guo F."/>
            <person name="Wang W."/>
            <person name="Li Y."/>
            <person name="Wang J."/>
            <person name="Varshney R.K."/>
            <person name="Wang J."/>
            <person name="Ling H.Q."/>
            <person name="Wan P."/>
        </authorList>
    </citation>
    <scope>NUCLEOTIDE SEQUENCE</scope>
    <source>
        <strain evidence="15">cv. Jingnong 6</strain>
    </source>
</reference>
<dbReference type="Proteomes" id="UP000053144">
    <property type="component" value="Chromosome 3"/>
</dbReference>
<sequence length="811" mass="91033">MDAVSDVQNKTLVCQNPYSYGHENVWQSGNPLESPTCLLFMQVSLMTVVTQLTEICLKPLGQSSLVSQIIGGMLFGPSALGHIKVVHKTLFPVKGSLVLKTLSYFGLMFYYFLWSVRLDLYTVLKTEKVAVVLAISVSIFTFLIPTGLSLLLKTYVAMEKEVADSLPYIGISQTYTIFISIAVLLTDLKVLNTDIGRLTISVAILTDMTGMVLSMFTFAVIQYTDGDILILVFAALSSFVFLLLIVFMMRPMILWMVKNPGKGSTNEICTVCIFVFVILSGLVSELIGQHFSMGPIILGLSLPEGPPIGTSLMKKLEIMCVDFLYPISLAVNGLVVDIFNININSLWIICLVIVVGFFVKIGAVMLPGYYLNISMKKCWIIGLLLNGRGICELVLFNLWLESQIINEDEFSVMVISVIVINVILVTVVKFMYDPSKPYDNVSRCTIQHSTRDSELRIMVCIDDKETLPTILNLLEASYATRESTIEVTALVLVELQGRARPVLLSNQSHESTHQVLYDSNHMDNALRQYAQQNEEHVSMKSYTSISLFETMHDDICRISLEREANILIMPFHKRWEIDGTVEVAHRSIRTMNIKVLQKAPCSVGILVDRGILGATPSLLGGREPYYVVVFFIGGADDVETLAYGARMARQEYVWVTVVRFLLFGEENSKDRKRDSDLIDEYRYHNAGNNRFEILDEVVKDGIDMSICIRRLVDYFDLVMVGRRHSQYAILQGHDNWSECEELGVIGDMLASPNFVTKASVLVIQQQRIRGRVIKPTVNLNQMSKDQLMHSVPTNDSLSPSCTIFVDKNDKM</sequence>
<keyword evidence="2" id="KW-0813">Transport</keyword>
<evidence type="ECO:0000313" key="15">
    <source>
        <dbReference type="Proteomes" id="UP000053144"/>
    </source>
</evidence>
<keyword evidence="7" id="KW-0406">Ion transport</keyword>
<evidence type="ECO:0000256" key="1">
    <source>
        <dbReference type="ARBA" id="ARBA00004141"/>
    </source>
</evidence>
<comment type="subcellular location">
    <subcellularLocation>
        <location evidence="1">Membrane</location>
        <topology evidence="1">Multi-pass membrane protein</topology>
    </subcellularLocation>
</comment>